<evidence type="ECO:0000256" key="17">
    <source>
        <dbReference type="ARBA" id="ARBA00025148"/>
    </source>
</evidence>
<organism evidence="18 19">
    <name type="scientific">Olea europaea subsp. europaea</name>
    <dbReference type="NCBI Taxonomy" id="158383"/>
    <lineage>
        <taxon>Eukaryota</taxon>
        <taxon>Viridiplantae</taxon>
        <taxon>Streptophyta</taxon>
        <taxon>Embryophyta</taxon>
        <taxon>Tracheophyta</taxon>
        <taxon>Spermatophyta</taxon>
        <taxon>Magnoliopsida</taxon>
        <taxon>eudicotyledons</taxon>
        <taxon>Gunneridae</taxon>
        <taxon>Pentapetalae</taxon>
        <taxon>asterids</taxon>
        <taxon>lamiids</taxon>
        <taxon>Lamiales</taxon>
        <taxon>Oleaceae</taxon>
        <taxon>Oleeae</taxon>
        <taxon>Olea</taxon>
    </lineage>
</organism>
<keyword evidence="13" id="KW-0694">RNA-binding</keyword>
<dbReference type="PANTHER" id="PTHR10797">
    <property type="entry name" value="CCR4-NOT TRANSCRIPTION COMPLEX SUBUNIT"/>
    <property type="match status" value="1"/>
</dbReference>
<evidence type="ECO:0000256" key="15">
    <source>
        <dbReference type="ARBA" id="ARBA00023163"/>
    </source>
</evidence>
<dbReference type="Pfam" id="PF04857">
    <property type="entry name" value="CAF1"/>
    <property type="match status" value="1"/>
</dbReference>
<keyword evidence="11" id="KW-0378">Hydrolase</keyword>
<dbReference type="InterPro" id="IPR006941">
    <property type="entry name" value="RNase_CAF1"/>
</dbReference>
<dbReference type="InterPro" id="IPR012337">
    <property type="entry name" value="RNaseH-like_sf"/>
</dbReference>
<keyword evidence="14" id="KW-0805">Transcription regulation</keyword>
<gene>
    <name evidence="18" type="ORF">OLEA9_A010297</name>
</gene>
<proteinExistence type="inferred from homology"/>
<dbReference type="InterPro" id="IPR036397">
    <property type="entry name" value="RNaseH_sf"/>
</dbReference>
<reference evidence="18 19" key="1">
    <citation type="submission" date="2019-12" db="EMBL/GenBank/DDBJ databases">
        <authorList>
            <person name="Alioto T."/>
            <person name="Alioto T."/>
            <person name="Gomez Garrido J."/>
        </authorList>
    </citation>
    <scope>NUCLEOTIDE SEQUENCE [LARGE SCALE GENOMIC DNA]</scope>
</reference>
<dbReference type="GO" id="GO:0005634">
    <property type="term" value="C:nucleus"/>
    <property type="evidence" value="ECO:0007669"/>
    <property type="project" value="UniProtKB-SubCell"/>
</dbReference>
<comment type="subunit">
    <text evidence="6">Component of the CCR4-NOT complex, at least composed of CRR4 and CAF1 proteins.</text>
</comment>
<dbReference type="EMBL" id="CACTIH010005683">
    <property type="protein sequence ID" value="CAA3000289.1"/>
    <property type="molecule type" value="Genomic_DNA"/>
</dbReference>
<accession>A0A8S0T7V9</accession>
<dbReference type="AlphaFoldDB" id="A0A8S0T7V9"/>
<comment type="cofactor">
    <cofactor evidence="2">
        <name>a divalent metal cation</name>
        <dbReference type="ChEBI" id="CHEBI:60240"/>
    </cofactor>
</comment>
<keyword evidence="16" id="KW-0539">Nucleus</keyword>
<dbReference type="GO" id="GO:0030014">
    <property type="term" value="C:CCR4-NOT complex"/>
    <property type="evidence" value="ECO:0007669"/>
    <property type="project" value="InterPro"/>
</dbReference>
<dbReference type="GO" id="GO:0046872">
    <property type="term" value="F:metal ion binding"/>
    <property type="evidence" value="ECO:0007669"/>
    <property type="project" value="UniProtKB-KW"/>
</dbReference>
<evidence type="ECO:0000256" key="6">
    <source>
        <dbReference type="ARBA" id="ARBA00011757"/>
    </source>
</evidence>
<evidence type="ECO:0000256" key="13">
    <source>
        <dbReference type="ARBA" id="ARBA00022884"/>
    </source>
</evidence>
<dbReference type="GO" id="GO:0004535">
    <property type="term" value="F:poly(A)-specific ribonuclease activity"/>
    <property type="evidence" value="ECO:0007669"/>
    <property type="project" value="UniProtKB-EC"/>
</dbReference>
<dbReference type="GO" id="GO:0003723">
    <property type="term" value="F:RNA binding"/>
    <property type="evidence" value="ECO:0007669"/>
    <property type="project" value="UniProtKB-KW"/>
</dbReference>
<keyword evidence="12" id="KW-0269">Exonuclease</keyword>
<evidence type="ECO:0000256" key="4">
    <source>
        <dbReference type="ARBA" id="ARBA00004496"/>
    </source>
</evidence>
<dbReference type="Gramene" id="OE9A010297T1">
    <property type="protein sequence ID" value="OE9A010297C1"/>
    <property type="gene ID" value="OE9A010297"/>
</dbReference>
<keyword evidence="15" id="KW-0804">Transcription</keyword>
<evidence type="ECO:0000256" key="11">
    <source>
        <dbReference type="ARBA" id="ARBA00022801"/>
    </source>
</evidence>
<dbReference type="Gene3D" id="3.30.420.10">
    <property type="entry name" value="Ribonuclease H-like superfamily/Ribonuclease H"/>
    <property type="match status" value="1"/>
</dbReference>
<evidence type="ECO:0000256" key="9">
    <source>
        <dbReference type="ARBA" id="ARBA00022722"/>
    </source>
</evidence>
<dbReference type="EC" id="3.1.13.4" evidence="7"/>
<dbReference type="GO" id="GO:0005737">
    <property type="term" value="C:cytoplasm"/>
    <property type="evidence" value="ECO:0007669"/>
    <property type="project" value="UniProtKB-SubCell"/>
</dbReference>
<evidence type="ECO:0000256" key="3">
    <source>
        <dbReference type="ARBA" id="ARBA00004123"/>
    </source>
</evidence>
<name>A0A8S0T7V9_OLEEU</name>
<evidence type="ECO:0000256" key="2">
    <source>
        <dbReference type="ARBA" id="ARBA00001968"/>
    </source>
</evidence>
<comment type="subcellular location">
    <subcellularLocation>
        <location evidence="4">Cytoplasm</location>
    </subcellularLocation>
    <subcellularLocation>
        <location evidence="3">Nucleus</location>
    </subcellularLocation>
</comment>
<sequence length="288" mass="33308">MKEKKFNPATMGRPIKVREVWQYNLGYEFNLIQKVLHLFPYTSMDTEFPGVIYHHPKLNYSRLSPGESYSIMKKNVDAMKLIQVGLTLSDEEGNLPDFGSEFCYVWEFNFQEFDVDEDLQNPKSIDLLKRQGIDFSKNKRMGIHSFQFAVLFMTSGLSLAPTWVDRSRTWITFHSTYDFGYLIKILSRRELPDDLSEFMGLVRMYFGEKVFDMKQIMGCCGLYGGLERMAKSLKVDRVVGESHQAGSDSLLTMQAFMELKKVYFCGPTMESLNEFNYVLHGLVNVVAV</sequence>
<evidence type="ECO:0000256" key="5">
    <source>
        <dbReference type="ARBA" id="ARBA00008372"/>
    </source>
</evidence>
<evidence type="ECO:0000256" key="8">
    <source>
        <dbReference type="ARBA" id="ARBA00022490"/>
    </source>
</evidence>
<evidence type="ECO:0000313" key="18">
    <source>
        <dbReference type="EMBL" id="CAA3000289.1"/>
    </source>
</evidence>
<evidence type="ECO:0000256" key="16">
    <source>
        <dbReference type="ARBA" id="ARBA00023242"/>
    </source>
</evidence>
<evidence type="ECO:0000256" key="1">
    <source>
        <dbReference type="ARBA" id="ARBA00001663"/>
    </source>
</evidence>
<protein>
    <recommendedName>
        <fullName evidence="7">poly(A)-specific ribonuclease</fullName>
        <ecNumber evidence="7">3.1.13.4</ecNumber>
    </recommendedName>
</protein>
<keyword evidence="9" id="KW-0540">Nuclease</keyword>
<dbReference type="InterPro" id="IPR039637">
    <property type="entry name" value="CNOT7/CNOT8/Pop2"/>
</dbReference>
<evidence type="ECO:0000256" key="14">
    <source>
        <dbReference type="ARBA" id="ARBA00023015"/>
    </source>
</evidence>
<evidence type="ECO:0000256" key="12">
    <source>
        <dbReference type="ARBA" id="ARBA00022839"/>
    </source>
</evidence>
<evidence type="ECO:0000256" key="10">
    <source>
        <dbReference type="ARBA" id="ARBA00022723"/>
    </source>
</evidence>
<keyword evidence="10" id="KW-0479">Metal-binding</keyword>
<comment type="catalytic activity">
    <reaction evidence="1">
        <text>Exonucleolytic cleavage of poly(A) to 5'-AMP.</text>
        <dbReference type="EC" id="3.1.13.4"/>
    </reaction>
</comment>
<keyword evidence="19" id="KW-1185">Reference proteome</keyword>
<dbReference type="OrthoDB" id="875336at2759"/>
<comment type="caution">
    <text evidence="18">The sequence shown here is derived from an EMBL/GenBank/DDBJ whole genome shotgun (WGS) entry which is preliminary data.</text>
</comment>
<evidence type="ECO:0000313" key="19">
    <source>
        <dbReference type="Proteomes" id="UP000594638"/>
    </source>
</evidence>
<dbReference type="SUPFAM" id="SSF53098">
    <property type="entry name" value="Ribonuclease H-like"/>
    <property type="match status" value="1"/>
</dbReference>
<evidence type="ECO:0000256" key="7">
    <source>
        <dbReference type="ARBA" id="ARBA00012161"/>
    </source>
</evidence>
<keyword evidence="8" id="KW-0963">Cytoplasm</keyword>
<comment type="function">
    <text evidence="17">Ubiquitous transcription factor required for a diverse set of processes. It is a component of the CCR4 complex involved in the control of gene expression.</text>
</comment>
<dbReference type="Proteomes" id="UP000594638">
    <property type="component" value="Unassembled WGS sequence"/>
</dbReference>
<comment type="similarity">
    <text evidence="5">Belongs to the CAF1 family.</text>
</comment>